<reference evidence="1 2" key="1">
    <citation type="journal article" date="2019" name="Sci. Rep.">
        <title>Orb-weaving spider Araneus ventricosus genome elucidates the spidroin gene catalogue.</title>
        <authorList>
            <person name="Kono N."/>
            <person name="Nakamura H."/>
            <person name="Ohtoshi R."/>
            <person name="Moran D.A.P."/>
            <person name="Shinohara A."/>
            <person name="Yoshida Y."/>
            <person name="Fujiwara M."/>
            <person name="Mori M."/>
            <person name="Tomita M."/>
            <person name="Arakawa K."/>
        </authorList>
    </citation>
    <scope>NUCLEOTIDE SEQUENCE [LARGE SCALE GENOMIC DNA]</scope>
</reference>
<evidence type="ECO:0000313" key="1">
    <source>
        <dbReference type="EMBL" id="GBL70807.1"/>
    </source>
</evidence>
<organism evidence="1 2">
    <name type="scientific">Araneus ventricosus</name>
    <name type="common">Orbweaver spider</name>
    <name type="synonym">Epeira ventricosa</name>
    <dbReference type="NCBI Taxonomy" id="182803"/>
    <lineage>
        <taxon>Eukaryota</taxon>
        <taxon>Metazoa</taxon>
        <taxon>Ecdysozoa</taxon>
        <taxon>Arthropoda</taxon>
        <taxon>Chelicerata</taxon>
        <taxon>Arachnida</taxon>
        <taxon>Araneae</taxon>
        <taxon>Araneomorphae</taxon>
        <taxon>Entelegynae</taxon>
        <taxon>Araneoidea</taxon>
        <taxon>Araneidae</taxon>
        <taxon>Araneus</taxon>
    </lineage>
</organism>
<keyword evidence="2" id="KW-1185">Reference proteome</keyword>
<dbReference type="AlphaFoldDB" id="A0A4Y1ZVU5"/>
<name>A0A4Y1ZVU5_ARAVE</name>
<accession>A0A4Y1ZVU5</accession>
<sequence>MCREFVTLGECCFPLQVGYGATETSPAVSSTRFVEDFENVMNGVMQLVEYAEDYVPPIEVSGSNLIHTPKSHKNLCIGVPLYLGNYIC</sequence>
<gene>
    <name evidence="1" type="ORF">AVEN_191437_1</name>
</gene>
<comment type="caution">
    <text evidence="1">The sequence shown here is derived from an EMBL/GenBank/DDBJ whole genome shotgun (WGS) entry which is preliminary data.</text>
</comment>
<protein>
    <submittedName>
        <fullName evidence="1">Uncharacterized protein</fullName>
    </submittedName>
</protein>
<dbReference type="Proteomes" id="UP000499080">
    <property type="component" value="Unassembled WGS sequence"/>
</dbReference>
<dbReference type="EMBL" id="BGPR01078520">
    <property type="protein sequence ID" value="GBL70807.1"/>
    <property type="molecule type" value="Genomic_DNA"/>
</dbReference>
<evidence type="ECO:0000313" key="2">
    <source>
        <dbReference type="Proteomes" id="UP000499080"/>
    </source>
</evidence>
<proteinExistence type="predicted"/>